<reference evidence="3" key="3">
    <citation type="submission" date="2020-12" db="UniProtKB">
        <authorList>
            <consortium name="EnsemblPlants"/>
        </authorList>
    </citation>
    <scope>IDENTIFICATION</scope>
</reference>
<protein>
    <submittedName>
        <fullName evidence="2 3">Uncharacterized protein</fullName>
    </submittedName>
</protein>
<dbReference type="Gramene" id="Pp3c2_16720V3.1">
    <property type="protein sequence ID" value="Pp3c2_16720V3.1"/>
    <property type="gene ID" value="Pp3c2_16720"/>
</dbReference>
<name>A9TXE3_PHYPA</name>
<dbReference type="EnsemblPlants" id="Pp3c2_16720V3.2">
    <property type="protein sequence ID" value="Pp3c2_16720V3.2"/>
    <property type="gene ID" value="Pp3c2_16720"/>
</dbReference>
<dbReference type="EMBL" id="ABEU02000002">
    <property type="protein sequence ID" value="PNR59995.1"/>
    <property type="molecule type" value="Genomic_DNA"/>
</dbReference>
<dbReference type="RefSeq" id="XP_024368451.1">
    <property type="nucleotide sequence ID" value="XM_024512683.2"/>
</dbReference>
<feature type="transmembrane region" description="Helical" evidence="1">
    <location>
        <begin position="319"/>
        <end position="337"/>
    </location>
</feature>
<dbReference type="RefSeq" id="XP_024368453.1">
    <property type="nucleotide sequence ID" value="XM_024512685.2"/>
</dbReference>
<dbReference type="OrthoDB" id="546340at2759"/>
<dbReference type="EnsemblPlants" id="Pp3c2_16720V3.5">
    <property type="protein sequence ID" value="Pp3c2_16720V3.5"/>
    <property type="gene ID" value="Pp3c2_16720"/>
</dbReference>
<dbReference type="AlphaFoldDB" id="A9TXE3"/>
<keyword evidence="1" id="KW-0472">Membrane</keyword>
<dbReference type="GeneID" id="112278839"/>
<dbReference type="Gramene" id="Pp3c2_16720V3.5">
    <property type="protein sequence ID" value="Pp3c2_16720V3.5"/>
    <property type="gene ID" value="Pp3c2_16720"/>
</dbReference>
<gene>
    <name evidence="3" type="primary">LOC112278839</name>
    <name evidence="2" type="ORF">PHYPA_002787</name>
</gene>
<dbReference type="Gramene" id="Pp3c2_16720V3.2">
    <property type="protein sequence ID" value="Pp3c2_16720V3.2"/>
    <property type="gene ID" value="Pp3c2_16720"/>
</dbReference>
<keyword evidence="4" id="KW-1185">Reference proteome</keyword>
<keyword evidence="1" id="KW-1133">Transmembrane helix</keyword>
<dbReference type="PaxDb" id="3218-PP1S358_16V6.2"/>
<evidence type="ECO:0000256" key="1">
    <source>
        <dbReference type="SAM" id="Phobius"/>
    </source>
</evidence>
<feature type="transmembrane region" description="Helical" evidence="1">
    <location>
        <begin position="349"/>
        <end position="367"/>
    </location>
</feature>
<dbReference type="Proteomes" id="UP000006727">
    <property type="component" value="Chromosome 2"/>
</dbReference>
<dbReference type="RefSeq" id="XP_024368452.1">
    <property type="nucleotide sequence ID" value="XM_024512684.2"/>
</dbReference>
<proteinExistence type="predicted"/>
<dbReference type="Gramene" id="Pp3c2_16720V3.4">
    <property type="protein sequence ID" value="Pp3c2_16720V3.4"/>
    <property type="gene ID" value="Pp3c2_16720"/>
</dbReference>
<accession>A9TXE3</accession>
<organism evidence="2">
    <name type="scientific">Physcomitrium patens</name>
    <name type="common">Spreading-leaved earth moss</name>
    <name type="synonym">Physcomitrella patens</name>
    <dbReference type="NCBI Taxonomy" id="3218"/>
    <lineage>
        <taxon>Eukaryota</taxon>
        <taxon>Viridiplantae</taxon>
        <taxon>Streptophyta</taxon>
        <taxon>Embryophyta</taxon>
        <taxon>Bryophyta</taxon>
        <taxon>Bryophytina</taxon>
        <taxon>Bryopsida</taxon>
        <taxon>Funariidae</taxon>
        <taxon>Funariales</taxon>
        <taxon>Funariaceae</taxon>
        <taxon>Physcomitrium</taxon>
    </lineage>
</organism>
<keyword evidence="1" id="KW-0812">Transmembrane</keyword>
<dbReference type="Gramene" id="Pp3c2_16720V3.6">
    <property type="protein sequence ID" value="Pp3c2_16720V3.6"/>
    <property type="gene ID" value="Pp3c2_16720"/>
</dbReference>
<reference evidence="2 4" key="2">
    <citation type="journal article" date="2018" name="Plant J.">
        <title>The Physcomitrella patens chromosome-scale assembly reveals moss genome structure and evolution.</title>
        <authorList>
            <person name="Lang D."/>
            <person name="Ullrich K.K."/>
            <person name="Murat F."/>
            <person name="Fuchs J."/>
            <person name="Jenkins J."/>
            <person name="Haas F.B."/>
            <person name="Piednoel M."/>
            <person name="Gundlach H."/>
            <person name="Van Bel M."/>
            <person name="Meyberg R."/>
            <person name="Vives C."/>
            <person name="Morata J."/>
            <person name="Symeonidi A."/>
            <person name="Hiss M."/>
            <person name="Muchero W."/>
            <person name="Kamisugi Y."/>
            <person name="Saleh O."/>
            <person name="Blanc G."/>
            <person name="Decker E.L."/>
            <person name="van Gessel N."/>
            <person name="Grimwood J."/>
            <person name="Hayes R.D."/>
            <person name="Graham S.W."/>
            <person name="Gunter L.E."/>
            <person name="McDaniel S.F."/>
            <person name="Hoernstein S.N.W."/>
            <person name="Larsson A."/>
            <person name="Li F.W."/>
            <person name="Perroud P.F."/>
            <person name="Phillips J."/>
            <person name="Ranjan P."/>
            <person name="Rokshar D.S."/>
            <person name="Rothfels C.J."/>
            <person name="Schneider L."/>
            <person name="Shu S."/>
            <person name="Stevenson D.W."/>
            <person name="Thummler F."/>
            <person name="Tillich M."/>
            <person name="Villarreal Aguilar J.C."/>
            <person name="Widiez T."/>
            <person name="Wong G.K."/>
            <person name="Wymore A."/>
            <person name="Zhang Y."/>
            <person name="Zimmer A.D."/>
            <person name="Quatrano R.S."/>
            <person name="Mayer K.F.X."/>
            <person name="Goodstein D."/>
            <person name="Casacuberta J.M."/>
            <person name="Vandepoele K."/>
            <person name="Reski R."/>
            <person name="Cuming A.C."/>
            <person name="Tuskan G.A."/>
            <person name="Maumus F."/>
            <person name="Salse J."/>
            <person name="Schmutz J."/>
            <person name="Rensing S.A."/>
        </authorList>
    </citation>
    <scope>NUCLEOTIDE SEQUENCE [LARGE SCALE GENOMIC DNA]</scope>
    <source>
        <strain evidence="3 4">cv. Gransden 2004</strain>
    </source>
</reference>
<dbReference type="EnsemblPlants" id="Pp3c2_16720V3.6">
    <property type="protein sequence ID" value="Pp3c2_16720V3.6"/>
    <property type="gene ID" value="Pp3c2_16720"/>
</dbReference>
<evidence type="ECO:0000313" key="4">
    <source>
        <dbReference type="Proteomes" id="UP000006727"/>
    </source>
</evidence>
<dbReference type="Gramene" id="Pp3c2_16720V3.3">
    <property type="protein sequence ID" value="Pp3c2_16720V3.3"/>
    <property type="gene ID" value="Pp3c2_16720"/>
</dbReference>
<evidence type="ECO:0000313" key="2">
    <source>
        <dbReference type="EMBL" id="PNR59995.1"/>
    </source>
</evidence>
<dbReference type="KEGG" id="ppp:112278839"/>
<dbReference type="HOGENOM" id="CLU_759507_0_0_1"/>
<dbReference type="eggNOG" id="ENOG502SZQ1">
    <property type="taxonomic scope" value="Eukaryota"/>
</dbReference>
<sequence>MSSAKVVNHALSCHRLIHAITKVENPSTIKNSKSVFFRKGGLIALPRQQRFTSRHHSHRERNVRQVSATVFNGLPEPSINFDVEASVAEASALLALSADLDWQQYAAKLREEALGAFRKRNEREVALEQLGEDMRNWLHDSMYQSILQSSPLQSVQNIAEDELGVSIRVEELHWQAALQAAEELAKGVDSSFDWESEVLELRQCAINPERADFEQKLWNSWETARDNMDKNAKLIMHDEALKVQSPSDSYLTLLQKDNRDDSVAQANRSGRAHEMSPSLWALGLGTAGWFGSQVKNALAAEESVSAAITEAASKTAPGWVAPSVLAFPVVSYALFTLYRQKVNPYAKLIDWVFGLVAMGIIGNIVLIKTVGVRLY</sequence>
<dbReference type="EnsemblPlants" id="Pp3c2_16720V3.3">
    <property type="protein sequence ID" value="Pp3c2_16720V3.3"/>
    <property type="gene ID" value="Pp3c2_16720"/>
</dbReference>
<dbReference type="EnsemblPlants" id="Pp3c2_16720V3.4">
    <property type="protein sequence ID" value="Pp3c2_16720V3.4"/>
    <property type="gene ID" value="Pp3c2_16720"/>
</dbReference>
<dbReference type="EnsemblPlants" id="Pp3c2_16720V3.1">
    <property type="protein sequence ID" value="Pp3c2_16720V3.1"/>
    <property type="gene ID" value="Pp3c2_16720"/>
</dbReference>
<reference evidence="2 4" key="1">
    <citation type="journal article" date="2008" name="Science">
        <title>The Physcomitrella genome reveals evolutionary insights into the conquest of land by plants.</title>
        <authorList>
            <person name="Rensing S."/>
            <person name="Lang D."/>
            <person name="Zimmer A."/>
            <person name="Terry A."/>
            <person name="Salamov A."/>
            <person name="Shapiro H."/>
            <person name="Nishiyama T."/>
            <person name="Perroud P.-F."/>
            <person name="Lindquist E."/>
            <person name="Kamisugi Y."/>
            <person name="Tanahashi T."/>
            <person name="Sakakibara K."/>
            <person name="Fujita T."/>
            <person name="Oishi K."/>
            <person name="Shin-I T."/>
            <person name="Kuroki Y."/>
            <person name="Toyoda A."/>
            <person name="Suzuki Y."/>
            <person name="Hashimoto A."/>
            <person name="Yamaguchi K."/>
            <person name="Sugano A."/>
            <person name="Kohara Y."/>
            <person name="Fujiyama A."/>
            <person name="Anterola A."/>
            <person name="Aoki S."/>
            <person name="Ashton N."/>
            <person name="Barbazuk W.B."/>
            <person name="Barker E."/>
            <person name="Bennetzen J."/>
            <person name="Bezanilla M."/>
            <person name="Blankenship R."/>
            <person name="Cho S.H."/>
            <person name="Dutcher S."/>
            <person name="Estelle M."/>
            <person name="Fawcett J.A."/>
            <person name="Gundlach H."/>
            <person name="Hanada K."/>
            <person name="Heyl A."/>
            <person name="Hicks K.A."/>
            <person name="Hugh J."/>
            <person name="Lohr M."/>
            <person name="Mayer K."/>
            <person name="Melkozernov A."/>
            <person name="Murata T."/>
            <person name="Nelson D."/>
            <person name="Pils B."/>
            <person name="Prigge M."/>
            <person name="Reiss B."/>
            <person name="Renner T."/>
            <person name="Rombauts S."/>
            <person name="Rushton P."/>
            <person name="Sanderfoot A."/>
            <person name="Schween G."/>
            <person name="Shiu S.-H."/>
            <person name="Stueber K."/>
            <person name="Theodoulou F.L."/>
            <person name="Tu H."/>
            <person name="Van de Peer Y."/>
            <person name="Verrier P.J."/>
            <person name="Waters E."/>
            <person name="Wood A."/>
            <person name="Yang L."/>
            <person name="Cove D."/>
            <person name="Cuming A."/>
            <person name="Hasebe M."/>
            <person name="Lucas S."/>
            <person name="Mishler D.B."/>
            <person name="Reski R."/>
            <person name="Grigoriev I."/>
            <person name="Quatrano R.S."/>
            <person name="Boore J.L."/>
        </authorList>
    </citation>
    <scope>NUCLEOTIDE SEQUENCE [LARGE SCALE GENOMIC DNA]</scope>
    <source>
        <strain evidence="3 4">cv. Gransden 2004</strain>
    </source>
</reference>
<evidence type="ECO:0000313" key="3">
    <source>
        <dbReference type="EnsemblPlants" id="Pp3c2_16720V3.1"/>
    </source>
</evidence>